<comment type="catalytic activity">
    <reaction evidence="7">
        <text>5,6-dihydrothymine + NAD(+) = thymine + NADH + H(+)</text>
        <dbReference type="Rhea" id="RHEA:28791"/>
        <dbReference type="ChEBI" id="CHEBI:15378"/>
        <dbReference type="ChEBI" id="CHEBI:17821"/>
        <dbReference type="ChEBI" id="CHEBI:27468"/>
        <dbReference type="ChEBI" id="CHEBI:57540"/>
        <dbReference type="ChEBI" id="CHEBI:57945"/>
        <dbReference type="EC" id="1.3.1.1"/>
    </reaction>
</comment>
<dbReference type="Pfam" id="PF14691">
    <property type="entry name" value="Fer4_20"/>
    <property type="match status" value="1"/>
</dbReference>
<dbReference type="SUPFAM" id="SSF46548">
    <property type="entry name" value="alpha-helical ferredoxin"/>
    <property type="match status" value="1"/>
</dbReference>
<evidence type="ECO:0000256" key="3">
    <source>
        <dbReference type="ARBA" id="ARBA00022643"/>
    </source>
</evidence>
<feature type="domain" description="4Fe-4S ferredoxin-type" evidence="12">
    <location>
        <begin position="42"/>
        <end position="75"/>
    </location>
</feature>
<keyword evidence="4 13" id="KW-0560">Oxidoreductase</keyword>
<evidence type="ECO:0000256" key="10">
    <source>
        <dbReference type="ARBA" id="ARBA00049714"/>
    </source>
</evidence>
<dbReference type="STRING" id="570277.EZMO1_0355"/>
<comment type="subunit">
    <text evidence="10">Heterotetramer of 2 PreA and 2 PreT subunits.</text>
</comment>
<dbReference type="AlphaFoldDB" id="A0A142B781"/>
<dbReference type="PROSITE" id="PS51379">
    <property type="entry name" value="4FE4S_FER_2"/>
    <property type="match status" value="1"/>
</dbReference>
<dbReference type="EMBL" id="CP013251">
    <property type="protein sequence ID" value="AMO54607.1"/>
    <property type="molecule type" value="Genomic_DNA"/>
</dbReference>
<organism evidence="13 14">
    <name type="scientific">Endozoicomonas montiporae CL-33</name>
    <dbReference type="NCBI Taxonomy" id="570277"/>
    <lineage>
        <taxon>Bacteria</taxon>
        <taxon>Pseudomonadati</taxon>
        <taxon>Pseudomonadota</taxon>
        <taxon>Gammaproteobacteria</taxon>
        <taxon>Oceanospirillales</taxon>
        <taxon>Endozoicomonadaceae</taxon>
        <taxon>Endozoicomonas</taxon>
    </lineage>
</organism>
<accession>A0A142B781</accession>
<comment type="catalytic activity">
    <reaction evidence="8">
        <text>5,6-dihydrouracil + NAD(+) = uracil + NADH + H(+)</text>
        <dbReference type="Rhea" id="RHEA:20189"/>
        <dbReference type="ChEBI" id="CHEBI:15378"/>
        <dbReference type="ChEBI" id="CHEBI:15901"/>
        <dbReference type="ChEBI" id="CHEBI:17568"/>
        <dbReference type="ChEBI" id="CHEBI:57540"/>
        <dbReference type="ChEBI" id="CHEBI:57945"/>
        <dbReference type="EC" id="1.3.1.1"/>
    </reaction>
</comment>
<dbReference type="PANTHER" id="PTHR43073:SF2">
    <property type="entry name" value="DIHYDROPYRIMIDINE DEHYDROGENASE [NADP(+)]"/>
    <property type="match status" value="1"/>
</dbReference>
<dbReference type="InterPro" id="IPR028261">
    <property type="entry name" value="DPD_II"/>
</dbReference>
<dbReference type="PRINTS" id="PR00419">
    <property type="entry name" value="ADXRDTASE"/>
</dbReference>
<evidence type="ECO:0000256" key="9">
    <source>
        <dbReference type="ARBA" id="ARBA00049578"/>
    </source>
</evidence>
<name>A0A142B781_9GAMM</name>
<dbReference type="KEGG" id="emp:EZMO1_0355"/>
<sequence>MGSVTPHLMKTVMYKPDIHSGRLKVDEYRDNFADIHPPLSWHEARMASDRCLYCEAAPCITACPTHINVPSFIHRIATHNIDGAAQTILDANILGGSCARVCPTEILCEQACVRNKEPECLPVAIGLLQRFAIDNRSENHHPFTRKASTGKSVAVVGAGPAGLACAHRLSRFGHDVTLYDAKPHSGGLNEYGIAAYKLVEDYAQKEIEFVLGLGGIHPQYEKRLGKDMSLDTLRETFNAVFLAPGLGGSNSLGLSGEHCQGVEDAIKAIDRLRQTRQLNTLPVGRRVIVIGGGNTAIDIACQSKRLGADEVTLVYRRGAEDMSATDHEQAFARDNGIRIIHWARLSSIETVEGHLKAVTFTRTQINDNGLLKDTEEHFHLPADTLYKAIGQHLLEDCFAQCSEPPAIEAGRIATDMNFKTSLDNVWAGGDCILQGDNLTVQAVEHGKQAALAIDRFLNDERG</sequence>
<protein>
    <recommendedName>
        <fullName evidence="11">dihydrouracil dehydrogenase (NAD(+))</fullName>
        <ecNumber evidence="11">1.3.1.1</ecNumber>
    </recommendedName>
    <alternativeName>
        <fullName evidence="6">Dihydrothymine dehydrogenase</fullName>
    </alternativeName>
    <alternativeName>
        <fullName evidence="5">Dihydrouracil dehydrogenase</fullName>
    </alternativeName>
</protein>
<comment type="function">
    <text evidence="9">Involved in pyrimidine base degradation. Catalyzes physiologically the reduction of uracil to 5,6-dihydrouracil (DHU) by using NADH as a specific cosubstrate. It also catalyzes the reverse reaction and the reduction of thymine to 5,6-dihydrothymine (DHT).</text>
</comment>
<dbReference type="GO" id="GO:0004159">
    <property type="term" value="F:dihydropyrimidine dehydrogenase (NAD+) activity"/>
    <property type="evidence" value="ECO:0007669"/>
    <property type="project" value="UniProtKB-EC"/>
</dbReference>
<evidence type="ECO:0000256" key="2">
    <source>
        <dbReference type="ARBA" id="ARBA00022630"/>
    </source>
</evidence>
<dbReference type="InterPro" id="IPR036188">
    <property type="entry name" value="FAD/NAD-bd_sf"/>
</dbReference>
<dbReference type="Pfam" id="PF07992">
    <property type="entry name" value="Pyr_redox_2"/>
    <property type="match status" value="1"/>
</dbReference>
<dbReference type="InterPro" id="IPR009051">
    <property type="entry name" value="Helical_ferredxn"/>
</dbReference>
<dbReference type="InterPro" id="IPR017896">
    <property type="entry name" value="4Fe4S_Fe-S-bd"/>
</dbReference>
<evidence type="ECO:0000313" key="13">
    <source>
        <dbReference type="EMBL" id="AMO54607.1"/>
    </source>
</evidence>
<evidence type="ECO:0000256" key="8">
    <source>
        <dbReference type="ARBA" id="ARBA00048792"/>
    </source>
</evidence>
<proteinExistence type="predicted"/>
<evidence type="ECO:0000313" key="14">
    <source>
        <dbReference type="Proteomes" id="UP000071065"/>
    </source>
</evidence>
<dbReference type="EC" id="1.3.1.1" evidence="11"/>
<reference evidence="13 14" key="1">
    <citation type="journal article" date="2016" name="Front. Microbiol.">
        <title>Genomic Insight into the Host-Endosymbiont Relationship of Endozoicomonas montiporae CL-33(T) with its Coral Host.</title>
        <authorList>
            <person name="Ding J.-Y."/>
            <person name="Shiu J.-H."/>
            <person name="Chen W.-M."/>
            <person name="Chiang Y.-R."/>
            <person name="Tang S.-L."/>
        </authorList>
    </citation>
    <scope>NUCLEOTIDE SEQUENCE [LARGE SCALE GENOMIC DNA]</scope>
    <source>
        <strain evidence="13 14">CL-33</strain>
    </source>
</reference>
<evidence type="ECO:0000256" key="1">
    <source>
        <dbReference type="ARBA" id="ARBA00001917"/>
    </source>
</evidence>
<evidence type="ECO:0000256" key="5">
    <source>
        <dbReference type="ARBA" id="ARBA00030119"/>
    </source>
</evidence>
<dbReference type="InterPro" id="IPR023753">
    <property type="entry name" value="FAD/NAD-binding_dom"/>
</dbReference>
<dbReference type="PANTHER" id="PTHR43073">
    <property type="entry name" value="DIHYDROPYRIMIDINE DEHYDROGENASE [NADP(+)]"/>
    <property type="match status" value="1"/>
</dbReference>
<dbReference type="GO" id="GO:0051536">
    <property type="term" value="F:iron-sulfur cluster binding"/>
    <property type="evidence" value="ECO:0007669"/>
    <property type="project" value="InterPro"/>
</dbReference>
<keyword evidence="3" id="KW-0288">FMN</keyword>
<dbReference type="PATRIC" id="fig|570277.3.peg.376"/>
<evidence type="ECO:0000259" key="12">
    <source>
        <dbReference type="PROSITE" id="PS51379"/>
    </source>
</evidence>
<evidence type="ECO:0000256" key="6">
    <source>
        <dbReference type="ARBA" id="ARBA00032722"/>
    </source>
</evidence>
<dbReference type="SUPFAM" id="SSF51971">
    <property type="entry name" value="Nucleotide-binding domain"/>
    <property type="match status" value="1"/>
</dbReference>
<dbReference type="Gene3D" id="1.10.1060.10">
    <property type="entry name" value="Alpha-helical ferredoxin"/>
    <property type="match status" value="1"/>
</dbReference>
<gene>
    <name evidence="13" type="primary">preT</name>
    <name evidence="13" type="ORF">EZMO1_0355</name>
</gene>
<dbReference type="Proteomes" id="UP000071065">
    <property type="component" value="Chromosome"/>
</dbReference>
<evidence type="ECO:0000256" key="7">
    <source>
        <dbReference type="ARBA" id="ARBA00047685"/>
    </source>
</evidence>
<dbReference type="Gene3D" id="3.50.50.60">
    <property type="entry name" value="FAD/NAD(P)-binding domain"/>
    <property type="match status" value="2"/>
</dbReference>
<evidence type="ECO:0000256" key="11">
    <source>
        <dbReference type="ARBA" id="ARBA00049728"/>
    </source>
</evidence>
<comment type="cofactor">
    <cofactor evidence="1">
        <name>FMN</name>
        <dbReference type="ChEBI" id="CHEBI:58210"/>
    </cofactor>
</comment>
<keyword evidence="2" id="KW-0285">Flavoprotein</keyword>
<evidence type="ECO:0000256" key="4">
    <source>
        <dbReference type="ARBA" id="ARBA00023002"/>
    </source>
</evidence>